<evidence type="ECO:0000256" key="8">
    <source>
        <dbReference type="SAM" id="SignalP"/>
    </source>
</evidence>
<keyword evidence="5" id="KW-0964">Secreted</keyword>
<evidence type="ECO:0000256" key="4">
    <source>
        <dbReference type="ARBA" id="ARBA00016244"/>
    </source>
</evidence>
<evidence type="ECO:0000259" key="9">
    <source>
        <dbReference type="Pfam" id="PF06429"/>
    </source>
</evidence>
<evidence type="ECO:0000259" key="10">
    <source>
        <dbReference type="Pfam" id="PF22638"/>
    </source>
</evidence>
<evidence type="ECO:0000256" key="6">
    <source>
        <dbReference type="ARBA" id="ARBA00023143"/>
    </source>
</evidence>
<sequence length="694" mass="72383">MSLLSISLTALSAAQAGLTTTGHNISNANVDGYSRQRVAQSAMDPLFSGSGFYGQGTRIDTIQRVYSGFLQSQVLAASSARTEFDTYATEIKQIDNLLANESAGLSPAIQGFFKGIQELSTNPSSIPSRQALMSAASTLVERFHALDQRLGEIRTGVESQMAESATTINALAKQVADLNQRIRETEVAGAEVAANDLHDLRDRLIKQINDEVRVTSTTQSDGSINLYFGNGQPLVVGKDATALSVGPSPNNPEDQAVYMTLGGVNIRVPDSLINGGRMGGLLRFRDEALLQAETALGRLAVGISKNVNDIHAQGVDLDGQLGGRFFSNLTPVIKQSGGTGTATVSGTYYTATSRGIEDLKAEDYTLTYATATGYTMRRQSDNTIVYQGATPPDGTTTDATDTDKTLRYGFSLSITGTPVDGDRWVVKPTRDAAAEISLAIQDVRKIAAGLPFAMAAETGNSGTAKIGGGTIVATVGASSGAGTGIDTVGADGIPDFNAITLTFNSATNTFSAVDSTGTAITLRVRSGASTSDPKDAGFPGGTTAADNTYNPALDGAGKTFEFGSPAISFTITGTPGNGDSFRITANSTGISDNRNALALAGLQNVKTMLSGGASYEYAYSQLVSDVGTKSRDAEIGVDAQTALLEQAQAAQQSLSGVNLDEEAANLLRYQQAYQAAARAMNIASKLFDEILNLA</sequence>
<feature type="domain" description="Flagellar basal-body/hook protein C-terminal" evidence="9">
    <location>
        <begin position="655"/>
        <end position="693"/>
    </location>
</feature>
<dbReference type="Proteomes" id="UP001500547">
    <property type="component" value="Unassembled WGS sequence"/>
</dbReference>
<name>A0ABP9QB34_9RHOO</name>
<dbReference type="EMBL" id="BAABLD010000002">
    <property type="protein sequence ID" value="GAA5159429.1"/>
    <property type="molecule type" value="Genomic_DNA"/>
</dbReference>
<proteinExistence type="inferred from homology"/>
<comment type="similarity">
    <text evidence="3">Belongs to the flagella basal body rod proteins family.</text>
</comment>
<evidence type="ECO:0000256" key="3">
    <source>
        <dbReference type="ARBA" id="ARBA00009677"/>
    </source>
</evidence>
<gene>
    <name evidence="11" type="primary">flgK</name>
    <name evidence="11" type="ORF">GCM10025770_05650</name>
</gene>
<feature type="coiled-coil region" evidence="7">
    <location>
        <begin position="161"/>
        <end position="188"/>
    </location>
</feature>
<accession>A0ABP9QB34</accession>
<dbReference type="InterPro" id="IPR053927">
    <property type="entry name" value="FlgK_helical"/>
</dbReference>
<dbReference type="InterPro" id="IPR002371">
    <property type="entry name" value="FlgK"/>
</dbReference>
<evidence type="ECO:0000256" key="5">
    <source>
        <dbReference type="ARBA" id="ARBA00022525"/>
    </source>
</evidence>
<dbReference type="PANTHER" id="PTHR30033">
    <property type="entry name" value="FLAGELLAR HOOK-ASSOCIATED PROTEIN 1"/>
    <property type="match status" value="1"/>
</dbReference>
<protein>
    <recommendedName>
        <fullName evidence="4">Flagellar hook-associated protein 1</fullName>
    </recommendedName>
</protein>
<dbReference type="Pfam" id="PF06429">
    <property type="entry name" value="Flg_bbr_C"/>
    <property type="match status" value="1"/>
</dbReference>
<feature type="signal peptide" evidence="8">
    <location>
        <begin position="1"/>
        <end position="16"/>
    </location>
</feature>
<evidence type="ECO:0000256" key="7">
    <source>
        <dbReference type="SAM" id="Coils"/>
    </source>
</evidence>
<dbReference type="Pfam" id="PF22638">
    <property type="entry name" value="FlgK_D1"/>
    <property type="match status" value="1"/>
</dbReference>
<keyword evidence="6" id="KW-0975">Bacterial flagellum</keyword>
<keyword evidence="11" id="KW-0282">Flagellum</keyword>
<dbReference type="InterPro" id="IPR010930">
    <property type="entry name" value="Flg_bb/hook_C_dom"/>
</dbReference>
<comment type="subcellular location">
    <subcellularLocation>
        <location evidence="1">Bacterial flagellum</location>
    </subcellularLocation>
    <subcellularLocation>
        <location evidence="2">Secreted</location>
    </subcellularLocation>
</comment>
<dbReference type="PRINTS" id="PR01005">
    <property type="entry name" value="FLGHOOKAP1"/>
</dbReference>
<organism evidence="11 12">
    <name type="scientific">Viridibacterium curvum</name>
    <dbReference type="NCBI Taxonomy" id="1101404"/>
    <lineage>
        <taxon>Bacteria</taxon>
        <taxon>Pseudomonadati</taxon>
        <taxon>Pseudomonadota</taxon>
        <taxon>Betaproteobacteria</taxon>
        <taxon>Rhodocyclales</taxon>
        <taxon>Rhodocyclaceae</taxon>
        <taxon>Viridibacterium</taxon>
    </lineage>
</organism>
<keyword evidence="8" id="KW-0732">Signal</keyword>
<evidence type="ECO:0000256" key="1">
    <source>
        <dbReference type="ARBA" id="ARBA00004365"/>
    </source>
</evidence>
<feature type="domain" description="Flagellar hook-associated protein FlgK helical" evidence="10">
    <location>
        <begin position="92"/>
        <end position="326"/>
    </location>
</feature>
<evidence type="ECO:0000313" key="12">
    <source>
        <dbReference type="Proteomes" id="UP001500547"/>
    </source>
</evidence>
<feature type="chain" id="PRO_5045203771" description="Flagellar hook-associated protein 1" evidence="8">
    <location>
        <begin position="17"/>
        <end position="694"/>
    </location>
</feature>
<dbReference type="PANTHER" id="PTHR30033:SF1">
    <property type="entry name" value="FLAGELLAR HOOK-ASSOCIATED PROTEIN 1"/>
    <property type="match status" value="1"/>
</dbReference>
<evidence type="ECO:0000313" key="11">
    <source>
        <dbReference type="EMBL" id="GAA5159429.1"/>
    </source>
</evidence>
<keyword evidence="7" id="KW-0175">Coiled coil</keyword>
<keyword evidence="11" id="KW-0969">Cilium</keyword>
<evidence type="ECO:0000256" key="2">
    <source>
        <dbReference type="ARBA" id="ARBA00004613"/>
    </source>
</evidence>
<keyword evidence="11" id="KW-0966">Cell projection</keyword>
<keyword evidence="12" id="KW-1185">Reference proteome</keyword>
<comment type="caution">
    <text evidence="11">The sequence shown here is derived from an EMBL/GenBank/DDBJ whole genome shotgun (WGS) entry which is preliminary data.</text>
</comment>
<dbReference type="SUPFAM" id="SSF64518">
    <property type="entry name" value="Phase 1 flagellin"/>
    <property type="match status" value="2"/>
</dbReference>
<reference evidence="12" key="1">
    <citation type="journal article" date="2019" name="Int. J. Syst. Evol. Microbiol.">
        <title>The Global Catalogue of Microorganisms (GCM) 10K type strain sequencing project: providing services to taxonomists for standard genome sequencing and annotation.</title>
        <authorList>
            <consortium name="The Broad Institute Genomics Platform"/>
            <consortium name="The Broad Institute Genome Sequencing Center for Infectious Disease"/>
            <person name="Wu L."/>
            <person name="Ma J."/>
        </authorList>
    </citation>
    <scope>NUCLEOTIDE SEQUENCE [LARGE SCALE GENOMIC DNA]</scope>
    <source>
        <strain evidence="12">JCM 18715</strain>
    </source>
</reference>
<dbReference type="NCBIfam" id="TIGR02492">
    <property type="entry name" value="flgK_ends"/>
    <property type="match status" value="1"/>
</dbReference>
<dbReference type="RefSeq" id="WP_345531314.1">
    <property type="nucleotide sequence ID" value="NZ_BAABLD010000002.1"/>
</dbReference>